<feature type="domain" description="Peptidase S9A N-terminal" evidence="6">
    <location>
        <begin position="49"/>
        <end position="434"/>
    </location>
</feature>
<feature type="region of interest" description="Disordered" evidence="4">
    <location>
        <begin position="479"/>
        <end position="502"/>
    </location>
</feature>
<keyword evidence="3" id="KW-0720">Serine protease</keyword>
<keyword evidence="2" id="KW-0378">Hydrolase</keyword>
<evidence type="ECO:0000259" key="5">
    <source>
        <dbReference type="Pfam" id="PF00326"/>
    </source>
</evidence>
<reference evidence="7 8" key="1">
    <citation type="submission" date="2019-11" db="EMBL/GenBank/DDBJ databases">
        <title>FDA dAtabase for Regulatory Grade micrObial Sequences (FDA-ARGOS): Supporting development and validation of Infectious Disease Dx tests.</title>
        <authorList>
            <person name="Kerrigan L."/>
            <person name="Long C."/>
            <person name="Tallon L."/>
            <person name="Sadzewicz L."/>
            <person name="Vavikolanu K."/>
            <person name="Mehta A."/>
            <person name="Aluvathingal J."/>
            <person name="Nadendla S."/>
            <person name="Yan Y."/>
            <person name="Sichtig H."/>
        </authorList>
    </citation>
    <scope>NUCLEOTIDE SEQUENCE [LARGE SCALE GENOMIC DNA]</scope>
    <source>
        <strain evidence="7 8">FDAARGOS_674</strain>
    </source>
</reference>
<sequence length="735" mass="80192">MGFSFSGTTADTTATADATADATTDTATAAVRAESARPDRFLPTDGVPEWLDDIAGDRALDWARERSAETESLFDGDPSRDALEKDIRAALDTDARIPYPVRRGEHLYNFWRDGDHPRGLWRRTSLESFLSGAAEWEVLLDVDALAASESENWVWKGAQCRYPDYDRALVHLSRGGADASVIREFDLESLEFVDDRPFQLPEAKSDVSWVGRDEILVGTDMGAGSLTASGYPKQVFSWRRGQALREAELIFSGHDDDVAVGGWFDATEGFQRLFVERAIDFYSSRRFVRTDGGLQIIEVPDDCRVSVHREYLLLMPRTEFNGVPAGGLAVALFDDWLAGSRDCRILFAPDERTSLQSVAWTKSHLVLTLLHDVATRLVTLSIGDWAEGSIPGLPESASVSVVGTSSTRDDELWLAGSSTLEPATLWLTESGSEEEPRVARRAPSFFDATGMTTRLHWATSADGTKIPYRITGLLHDADEDRESGANDGAGVGDGAGAGSGANEPRPTLVHAYGGFEVSLVPGYSATRGMGWLARGGLTVEANLRGGGEFGPEWHSRAVKLNRGKVYEDHRAVLEDIIARGYATPETLAIRGGSNGGLLSAVALTSYPELLGAVVSQVPLADMLRYHRLSAGASWMAEYGDPDDDAEGAAIREWSPVQRIARREDRPYPPALVTTSTRDDRVHPAHARSLAWLLREAGQPVDYHENTEGGHAGAADNSQVAHMEALIHSWLWRTLP</sequence>
<dbReference type="Gene3D" id="2.130.10.120">
    <property type="entry name" value="Prolyl oligopeptidase, N-terminal domain"/>
    <property type="match status" value="1"/>
</dbReference>
<proteinExistence type="predicted"/>
<dbReference type="RefSeq" id="WP_155868931.1">
    <property type="nucleotide sequence ID" value="NZ_CP046322.1"/>
</dbReference>
<dbReference type="SUPFAM" id="SSF53474">
    <property type="entry name" value="alpha/beta-Hydrolases"/>
    <property type="match status" value="1"/>
</dbReference>
<dbReference type="GO" id="GO:0004252">
    <property type="term" value="F:serine-type endopeptidase activity"/>
    <property type="evidence" value="ECO:0007669"/>
    <property type="project" value="InterPro"/>
</dbReference>
<feature type="domain" description="Peptidase S9 prolyl oligopeptidase catalytic" evidence="5">
    <location>
        <begin position="531"/>
        <end position="734"/>
    </location>
</feature>
<dbReference type="SUPFAM" id="SSF50993">
    <property type="entry name" value="Peptidase/esterase 'gauge' domain"/>
    <property type="match status" value="1"/>
</dbReference>
<dbReference type="GO" id="GO:0070012">
    <property type="term" value="F:oligopeptidase activity"/>
    <property type="evidence" value="ECO:0007669"/>
    <property type="project" value="TreeGrafter"/>
</dbReference>
<dbReference type="GO" id="GO:0006508">
    <property type="term" value="P:proteolysis"/>
    <property type="evidence" value="ECO:0007669"/>
    <property type="project" value="UniProtKB-KW"/>
</dbReference>
<evidence type="ECO:0000256" key="1">
    <source>
        <dbReference type="ARBA" id="ARBA00022670"/>
    </source>
</evidence>
<feature type="compositionally biased region" description="Gly residues" evidence="4">
    <location>
        <begin position="487"/>
        <end position="499"/>
    </location>
</feature>
<protein>
    <submittedName>
        <fullName evidence="7">Prolyl oligopeptidase family serine peptidase</fullName>
    </submittedName>
</protein>
<dbReference type="EMBL" id="CP046322">
    <property type="protein sequence ID" value="QGS34689.1"/>
    <property type="molecule type" value="Genomic_DNA"/>
</dbReference>
<evidence type="ECO:0000256" key="4">
    <source>
        <dbReference type="SAM" id="MobiDB-lite"/>
    </source>
</evidence>
<name>A0A6B8TIJ1_9CORY</name>
<dbReference type="Pfam" id="PF00326">
    <property type="entry name" value="Peptidase_S9"/>
    <property type="match status" value="1"/>
</dbReference>
<accession>A0A6B8TIJ1</accession>
<dbReference type="Gene3D" id="3.40.50.1820">
    <property type="entry name" value="alpha/beta hydrolase"/>
    <property type="match status" value="1"/>
</dbReference>
<dbReference type="InterPro" id="IPR023302">
    <property type="entry name" value="Pept_S9A_N"/>
</dbReference>
<keyword evidence="1" id="KW-0645">Protease</keyword>
<evidence type="ECO:0000256" key="3">
    <source>
        <dbReference type="ARBA" id="ARBA00022825"/>
    </source>
</evidence>
<dbReference type="Proteomes" id="UP000426857">
    <property type="component" value="Chromosome"/>
</dbReference>
<dbReference type="PANTHER" id="PTHR42881">
    <property type="entry name" value="PROLYL ENDOPEPTIDASE"/>
    <property type="match status" value="1"/>
</dbReference>
<dbReference type="Pfam" id="PF02897">
    <property type="entry name" value="Peptidase_S9_N"/>
    <property type="match status" value="1"/>
</dbReference>
<feature type="region of interest" description="Disordered" evidence="4">
    <location>
        <begin position="1"/>
        <end position="45"/>
    </location>
</feature>
<feature type="compositionally biased region" description="Low complexity" evidence="4">
    <location>
        <begin position="8"/>
        <end position="30"/>
    </location>
</feature>
<evidence type="ECO:0000256" key="2">
    <source>
        <dbReference type="ARBA" id="ARBA00022801"/>
    </source>
</evidence>
<dbReference type="AlphaFoldDB" id="A0A6B8TIJ1"/>
<dbReference type="PANTHER" id="PTHR42881:SF13">
    <property type="entry name" value="PROLYL ENDOPEPTIDASE"/>
    <property type="match status" value="1"/>
</dbReference>
<dbReference type="InterPro" id="IPR051167">
    <property type="entry name" value="Prolyl_oligopep/macrocyclase"/>
</dbReference>
<dbReference type="GO" id="GO:0005829">
    <property type="term" value="C:cytosol"/>
    <property type="evidence" value="ECO:0007669"/>
    <property type="project" value="TreeGrafter"/>
</dbReference>
<evidence type="ECO:0000259" key="6">
    <source>
        <dbReference type="Pfam" id="PF02897"/>
    </source>
</evidence>
<dbReference type="InterPro" id="IPR029058">
    <property type="entry name" value="AB_hydrolase_fold"/>
</dbReference>
<evidence type="ECO:0000313" key="8">
    <source>
        <dbReference type="Proteomes" id="UP000426857"/>
    </source>
</evidence>
<dbReference type="KEGG" id="cxe:FOB82_06740"/>
<dbReference type="InterPro" id="IPR001375">
    <property type="entry name" value="Peptidase_S9_cat"/>
</dbReference>
<dbReference type="PRINTS" id="PR00862">
    <property type="entry name" value="PROLIGOPTASE"/>
</dbReference>
<gene>
    <name evidence="7" type="ORF">FOB82_06740</name>
</gene>
<evidence type="ECO:0000313" key="7">
    <source>
        <dbReference type="EMBL" id="QGS34689.1"/>
    </source>
</evidence>
<organism evidence="7 8">
    <name type="scientific">Corynebacterium xerosis</name>
    <dbReference type="NCBI Taxonomy" id="1725"/>
    <lineage>
        <taxon>Bacteria</taxon>
        <taxon>Bacillati</taxon>
        <taxon>Actinomycetota</taxon>
        <taxon>Actinomycetes</taxon>
        <taxon>Mycobacteriales</taxon>
        <taxon>Corynebacteriaceae</taxon>
        <taxon>Corynebacterium</taxon>
    </lineage>
</organism>
<dbReference type="InterPro" id="IPR002470">
    <property type="entry name" value="Peptidase_S9A"/>
</dbReference>